<organism evidence="1 2">
    <name type="scientific">Crepidotus variabilis</name>
    <dbReference type="NCBI Taxonomy" id="179855"/>
    <lineage>
        <taxon>Eukaryota</taxon>
        <taxon>Fungi</taxon>
        <taxon>Dikarya</taxon>
        <taxon>Basidiomycota</taxon>
        <taxon>Agaricomycotina</taxon>
        <taxon>Agaricomycetes</taxon>
        <taxon>Agaricomycetidae</taxon>
        <taxon>Agaricales</taxon>
        <taxon>Agaricineae</taxon>
        <taxon>Crepidotaceae</taxon>
        <taxon>Crepidotus</taxon>
    </lineage>
</organism>
<gene>
    <name evidence="1" type="ORF">CPB83DRAFT_189481</name>
</gene>
<dbReference type="EMBL" id="MU157841">
    <property type="protein sequence ID" value="KAF9530225.1"/>
    <property type="molecule type" value="Genomic_DNA"/>
</dbReference>
<proteinExistence type="predicted"/>
<dbReference type="Proteomes" id="UP000807306">
    <property type="component" value="Unassembled WGS sequence"/>
</dbReference>
<evidence type="ECO:0000313" key="1">
    <source>
        <dbReference type="EMBL" id="KAF9530225.1"/>
    </source>
</evidence>
<dbReference type="AlphaFoldDB" id="A0A9P6JS65"/>
<keyword evidence="2" id="KW-1185">Reference proteome</keyword>
<sequence length="102" mass="12005">MLWLHLGATLGDLTQVFQMELANLPILQILSFAVLAHSANYLKFKMVMTHSFPDYWALSHLFEDDITGRLYMFSGCVERSFLHHWKRKDFFSFSDIWVSTSR</sequence>
<evidence type="ECO:0000313" key="2">
    <source>
        <dbReference type="Proteomes" id="UP000807306"/>
    </source>
</evidence>
<accession>A0A9P6JS65</accession>
<reference evidence="1" key="1">
    <citation type="submission" date="2020-11" db="EMBL/GenBank/DDBJ databases">
        <authorList>
            <consortium name="DOE Joint Genome Institute"/>
            <person name="Ahrendt S."/>
            <person name="Riley R."/>
            <person name="Andreopoulos W."/>
            <person name="Labutti K."/>
            <person name="Pangilinan J."/>
            <person name="Ruiz-Duenas F.J."/>
            <person name="Barrasa J.M."/>
            <person name="Sanchez-Garcia M."/>
            <person name="Camarero S."/>
            <person name="Miyauchi S."/>
            <person name="Serrano A."/>
            <person name="Linde D."/>
            <person name="Babiker R."/>
            <person name="Drula E."/>
            <person name="Ayuso-Fernandez I."/>
            <person name="Pacheco R."/>
            <person name="Padilla G."/>
            <person name="Ferreira P."/>
            <person name="Barriuso J."/>
            <person name="Kellner H."/>
            <person name="Castanera R."/>
            <person name="Alfaro M."/>
            <person name="Ramirez L."/>
            <person name="Pisabarro A.G."/>
            <person name="Kuo A."/>
            <person name="Tritt A."/>
            <person name="Lipzen A."/>
            <person name="He G."/>
            <person name="Yan M."/>
            <person name="Ng V."/>
            <person name="Cullen D."/>
            <person name="Martin F."/>
            <person name="Rosso M.-N."/>
            <person name="Henrissat B."/>
            <person name="Hibbett D."/>
            <person name="Martinez A.T."/>
            <person name="Grigoriev I.V."/>
        </authorList>
    </citation>
    <scope>NUCLEOTIDE SEQUENCE</scope>
    <source>
        <strain evidence="1">CBS 506.95</strain>
    </source>
</reference>
<protein>
    <submittedName>
        <fullName evidence="1">Uncharacterized protein</fullName>
    </submittedName>
</protein>
<name>A0A9P6JS65_9AGAR</name>
<comment type="caution">
    <text evidence="1">The sequence shown here is derived from an EMBL/GenBank/DDBJ whole genome shotgun (WGS) entry which is preliminary data.</text>
</comment>